<proteinExistence type="predicted"/>
<reference evidence="1" key="1">
    <citation type="submission" date="2016-08" db="EMBL/GenBank/DDBJ databases">
        <authorList>
            <person name="Ngugi D.K."/>
            <person name="Miyake S."/>
            <person name="Stingl U."/>
        </authorList>
    </citation>
    <scope>NUCLEOTIDE SEQUENCE</scope>
    <source>
        <strain evidence="1">SCG-D08WGA-EpuloA1</strain>
    </source>
</reference>
<organism evidence="1 2">
    <name type="scientific">Candidatus Epulonipiscium fishelsonii</name>
    <dbReference type="NCBI Taxonomy" id="77094"/>
    <lineage>
        <taxon>Bacteria</taxon>
        <taxon>Bacillati</taxon>
        <taxon>Bacillota</taxon>
        <taxon>Clostridia</taxon>
        <taxon>Lachnospirales</taxon>
        <taxon>Lachnospiraceae</taxon>
        <taxon>Candidatus Epulonipiscium</taxon>
    </lineage>
</organism>
<keyword evidence="2" id="KW-1185">Reference proteome</keyword>
<comment type="caution">
    <text evidence="1">The sequence shown here is derived from an EMBL/GenBank/DDBJ whole genome shotgun (WGS) entry which is preliminary data.</text>
</comment>
<name>A0ACC8XJ65_9FIRM</name>
<evidence type="ECO:0000313" key="1">
    <source>
        <dbReference type="EMBL" id="ONI46476.1"/>
    </source>
</evidence>
<sequence>MGFNIDVTISVVTVFLQGILSFFSPCILPIIPLYMSYLSGGVKDSKYNKKVILINTIFFIAGVSFAFFLLGIGFSAFGQFFVQHQILFSRIGGVLIIILGLIQLGVFNQPFGGREFKLPIKINVLKMNPITAFVMGFTFSFAWTPCVGPALSTILIMISSASTTTKGILLMAIYTIGFTLPFLVLGIFTTKCLELLKKHNNIVIYTVKLGAILMIFMGTMMFTGMMNGITGYLSSIGNDMIEQNTTEDNISSKEKSSQIDNEKTPAIDFELFDQFGNIHTLSDYKGKVIFLNFWATWCPPCVKEMPDIQKLYENYGMNSENVIILGVASPNDQNPYTQERSKEDVINFLEQNEYTYPTIMDINGDLVMQYGISAYPTTFMIDKNGNVFGYVPGMLTYEIM</sequence>
<dbReference type="EMBL" id="LJHD01000012">
    <property type="protein sequence ID" value="ONI46476.1"/>
    <property type="molecule type" value="Genomic_DNA"/>
</dbReference>
<protein>
    <submittedName>
        <fullName evidence="1">Cytochrome C biogenesis protein</fullName>
    </submittedName>
</protein>
<gene>
    <name evidence="1" type="ORF">AN640_03435</name>
</gene>
<feature type="non-terminal residue" evidence="1">
    <location>
        <position position="400"/>
    </location>
</feature>
<evidence type="ECO:0000313" key="2">
    <source>
        <dbReference type="Proteomes" id="UP000188637"/>
    </source>
</evidence>
<accession>A0ACC8XJ65</accession>
<dbReference type="Proteomes" id="UP000188637">
    <property type="component" value="Unassembled WGS sequence"/>
</dbReference>